<dbReference type="EMBL" id="FQNC01000018">
    <property type="protein sequence ID" value="SGY20441.1"/>
    <property type="molecule type" value="Genomic_DNA"/>
</dbReference>
<name>A0A2X0NYP3_9BASI</name>
<protein>
    <submittedName>
        <fullName evidence="2">BQ5605_C016g08050 protein</fullName>
    </submittedName>
</protein>
<accession>A0A2X0NYP3</accession>
<proteinExistence type="predicted"/>
<keyword evidence="3" id="KW-1185">Reference proteome</keyword>
<dbReference type="Proteomes" id="UP000249464">
    <property type="component" value="Unassembled WGS sequence"/>
</dbReference>
<gene>
    <name evidence="2" type="primary">BQ5605_C016g08050</name>
    <name evidence="2" type="ORF">BQ5605_C016G08050</name>
</gene>
<dbReference type="AlphaFoldDB" id="A0A2X0NYP3"/>
<feature type="region of interest" description="Disordered" evidence="1">
    <location>
        <begin position="42"/>
        <end position="68"/>
    </location>
</feature>
<evidence type="ECO:0000313" key="2">
    <source>
        <dbReference type="EMBL" id="SGY20441.1"/>
    </source>
</evidence>
<evidence type="ECO:0000313" key="3">
    <source>
        <dbReference type="Proteomes" id="UP000249464"/>
    </source>
</evidence>
<organism evidence="2 3">
    <name type="scientific">Microbotryum silenes-dioicae</name>
    <dbReference type="NCBI Taxonomy" id="796604"/>
    <lineage>
        <taxon>Eukaryota</taxon>
        <taxon>Fungi</taxon>
        <taxon>Dikarya</taxon>
        <taxon>Basidiomycota</taxon>
        <taxon>Pucciniomycotina</taxon>
        <taxon>Microbotryomycetes</taxon>
        <taxon>Microbotryales</taxon>
        <taxon>Microbotryaceae</taxon>
        <taxon>Microbotryum</taxon>
    </lineage>
</organism>
<sequence>MYQHIVVSVAPACGVHVPIRSHVQALYVSRDGVCHVMRRAGSEKPSPLCPGPKVAREGHRNLAKSWPR</sequence>
<reference evidence="2 3" key="1">
    <citation type="submission" date="2016-11" db="EMBL/GenBank/DDBJ databases">
        <authorList>
            <person name="Jaros S."/>
            <person name="Januszkiewicz K."/>
            <person name="Wedrychowicz H."/>
        </authorList>
    </citation>
    <scope>NUCLEOTIDE SEQUENCE [LARGE SCALE GENOMIC DNA]</scope>
</reference>
<evidence type="ECO:0000256" key="1">
    <source>
        <dbReference type="SAM" id="MobiDB-lite"/>
    </source>
</evidence>